<sequence length="131" mass="13991">EGLVPALRRPVRRRGDGRAPAPAGRVGRHLAPRRGHRGDRRPPHRGPLRRGPPRPRSRGEAVAPLDGRLARPVDRAPGGTLGRADGCRVVASGAPGDQRRARRRARGAGLPGQPVLLRRAPVPQGSRHAPV</sequence>
<dbReference type="EMBL" id="CADCTN010000120">
    <property type="protein sequence ID" value="CAA9242857.1"/>
    <property type="molecule type" value="Genomic_DNA"/>
</dbReference>
<evidence type="ECO:0000313" key="2">
    <source>
        <dbReference type="EMBL" id="CAA9242857.1"/>
    </source>
</evidence>
<accession>A0A6J4I6X0</accession>
<dbReference type="AlphaFoldDB" id="A0A6J4I6X0"/>
<feature type="non-terminal residue" evidence="2">
    <location>
        <position position="131"/>
    </location>
</feature>
<feature type="compositionally biased region" description="Basic residues" evidence="1">
    <location>
        <begin position="26"/>
        <end position="56"/>
    </location>
</feature>
<reference evidence="2" key="1">
    <citation type="submission" date="2020-02" db="EMBL/GenBank/DDBJ databases">
        <authorList>
            <person name="Meier V. D."/>
        </authorList>
    </citation>
    <scope>NUCLEOTIDE SEQUENCE</scope>
    <source>
        <strain evidence="2">AVDCRST_MAG52</strain>
    </source>
</reference>
<organism evidence="2">
    <name type="scientific">uncultured Blastococcus sp</name>
    <dbReference type="NCBI Taxonomy" id="217144"/>
    <lineage>
        <taxon>Bacteria</taxon>
        <taxon>Bacillati</taxon>
        <taxon>Actinomycetota</taxon>
        <taxon>Actinomycetes</taxon>
        <taxon>Geodermatophilales</taxon>
        <taxon>Geodermatophilaceae</taxon>
        <taxon>Blastococcus</taxon>
        <taxon>environmental samples</taxon>
    </lineage>
</organism>
<proteinExistence type="predicted"/>
<feature type="region of interest" description="Disordered" evidence="1">
    <location>
        <begin position="1"/>
        <end position="131"/>
    </location>
</feature>
<protein>
    <submittedName>
        <fullName evidence="2">Uncharacterized protein</fullName>
    </submittedName>
</protein>
<gene>
    <name evidence="2" type="ORF">AVDCRST_MAG52-1703</name>
</gene>
<name>A0A6J4I6X0_9ACTN</name>
<evidence type="ECO:0000256" key="1">
    <source>
        <dbReference type="SAM" id="MobiDB-lite"/>
    </source>
</evidence>
<feature type="non-terminal residue" evidence="2">
    <location>
        <position position="1"/>
    </location>
</feature>